<feature type="compositionally biased region" description="Basic and acidic residues" evidence="1">
    <location>
        <begin position="24"/>
        <end position="35"/>
    </location>
</feature>
<evidence type="ECO:0000256" key="1">
    <source>
        <dbReference type="SAM" id="MobiDB-lite"/>
    </source>
</evidence>
<dbReference type="AlphaFoldDB" id="A0A2T4UHU6"/>
<comment type="caution">
    <text evidence="2">The sequence shown here is derived from an EMBL/GenBank/DDBJ whole genome shotgun (WGS) entry which is preliminary data.</text>
</comment>
<proteinExistence type="predicted"/>
<dbReference type="Proteomes" id="UP000240739">
    <property type="component" value="Unassembled WGS sequence"/>
</dbReference>
<evidence type="ECO:0000313" key="3">
    <source>
        <dbReference type="Proteomes" id="UP000240739"/>
    </source>
</evidence>
<sequence length="219" mass="23127">MVWRSATDPAGGTSRPTWPPVSDRPFDPAAPDRDTVAAGPPASIVLTTSVPGPNFVARFPELRLLTLTGSALVAIAVPVAVDRSAPDAVDRFVEGASAICARTHDRLAALPPLRDPQDIRAAAPIAIAATHDAARRLTVLPTPDARLPARRAYVAFLERQERLLGRMLRAARREDARAILGVHVLLNDNSARGQDAGRRLDAGACAGSTPPRGARGVRA</sequence>
<evidence type="ECO:0000313" key="2">
    <source>
        <dbReference type="EMBL" id="PTL58814.1"/>
    </source>
</evidence>
<name>A0A2T4UHU6_9ACTN</name>
<keyword evidence="3" id="KW-1185">Reference proteome</keyword>
<reference evidence="2 3" key="1">
    <citation type="submission" date="2018-03" db="EMBL/GenBank/DDBJ databases">
        <title>Aquarubrobacter algicola gen. nov., sp. nov., a novel actinobacterium isolated from shallow eutrophic lake during the end of cyanobacterial harmful algal blooms.</title>
        <authorList>
            <person name="Chun S.J."/>
        </authorList>
    </citation>
    <scope>NUCLEOTIDE SEQUENCE [LARGE SCALE GENOMIC DNA]</scope>
    <source>
        <strain evidence="2 3">Seoho-28</strain>
    </source>
</reference>
<dbReference type="EMBL" id="PYYB01000001">
    <property type="protein sequence ID" value="PTL58814.1"/>
    <property type="molecule type" value="Genomic_DNA"/>
</dbReference>
<accession>A0A2T4UHU6</accession>
<gene>
    <name evidence="2" type="ORF">C7Y72_03680</name>
</gene>
<feature type="region of interest" description="Disordered" evidence="1">
    <location>
        <begin position="1"/>
        <end position="39"/>
    </location>
</feature>
<protein>
    <submittedName>
        <fullName evidence="2">Uncharacterized protein</fullName>
    </submittedName>
</protein>
<organism evidence="2 3">
    <name type="scientific">Paraconexibacter algicola</name>
    <dbReference type="NCBI Taxonomy" id="2133960"/>
    <lineage>
        <taxon>Bacteria</taxon>
        <taxon>Bacillati</taxon>
        <taxon>Actinomycetota</taxon>
        <taxon>Thermoleophilia</taxon>
        <taxon>Solirubrobacterales</taxon>
        <taxon>Paraconexibacteraceae</taxon>
        <taxon>Paraconexibacter</taxon>
    </lineage>
</organism>